<evidence type="ECO:0000256" key="2">
    <source>
        <dbReference type="SAM" id="MobiDB-lite"/>
    </source>
</evidence>
<feature type="region of interest" description="Disordered" evidence="2">
    <location>
        <begin position="67"/>
        <end position="92"/>
    </location>
</feature>
<keyword evidence="4" id="KW-1185">Reference proteome</keyword>
<organism evidence="3 4">
    <name type="scientific">Paramecium sonneborni</name>
    <dbReference type="NCBI Taxonomy" id="65129"/>
    <lineage>
        <taxon>Eukaryota</taxon>
        <taxon>Sar</taxon>
        <taxon>Alveolata</taxon>
        <taxon>Ciliophora</taxon>
        <taxon>Intramacronucleata</taxon>
        <taxon>Oligohymenophorea</taxon>
        <taxon>Peniculida</taxon>
        <taxon>Parameciidae</taxon>
        <taxon>Paramecium</taxon>
    </lineage>
</organism>
<feature type="region of interest" description="Disordered" evidence="2">
    <location>
        <begin position="29"/>
        <end position="54"/>
    </location>
</feature>
<comment type="caution">
    <text evidence="3">The sequence shown here is derived from an EMBL/GenBank/DDBJ whole genome shotgun (WGS) entry which is preliminary data.</text>
</comment>
<proteinExistence type="predicted"/>
<reference evidence="3" key="1">
    <citation type="submission" date="2021-01" db="EMBL/GenBank/DDBJ databases">
        <authorList>
            <consortium name="Genoscope - CEA"/>
            <person name="William W."/>
        </authorList>
    </citation>
    <scope>NUCLEOTIDE SEQUENCE</scope>
</reference>
<dbReference type="EMBL" id="CAJJDN010000132">
    <property type="protein sequence ID" value="CAD8121394.1"/>
    <property type="molecule type" value="Genomic_DNA"/>
</dbReference>
<dbReference type="AlphaFoldDB" id="A0A8S1R218"/>
<accession>A0A8S1R218</accession>
<name>A0A8S1R218_9CILI</name>
<keyword evidence="1" id="KW-0175">Coiled coil</keyword>
<sequence length="280" mass="33165">MNMPYFKPRSQASQNSFVKQYQDFLQKNRKNTTSILEPKKHQPKQSYSPLFKQPKLSHSKLKNLRLQTSPSPKRAHCYSLSSHQQTENSTQIDRSLSQYEFEIKDKQISRDSLFQETTKQLEEIQQQGPELQQGIVGILSLIKKEKQVILNDMKLMTKQMNKYKQQYEEINKQHELLQHKFKVSKDGTEIHCRSKDKINDTYIQMIQLLRGLQIQHIDVLPELEYGLSNPIEDTDENVRIPDKDEIIILQKLIIKKLVKKMEDQKQLNQILQTKIKEYEI</sequence>
<evidence type="ECO:0000256" key="1">
    <source>
        <dbReference type="SAM" id="Coils"/>
    </source>
</evidence>
<evidence type="ECO:0000313" key="4">
    <source>
        <dbReference type="Proteomes" id="UP000692954"/>
    </source>
</evidence>
<dbReference type="OrthoDB" id="305024at2759"/>
<protein>
    <submittedName>
        <fullName evidence="3">Uncharacterized protein</fullName>
    </submittedName>
</protein>
<dbReference type="Proteomes" id="UP000692954">
    <property type="component" value="Unassembled WGS sequence"/>
</dbReference>
<evidence type="ECO:0000313" key="3">
    <source>
        <dbReference type="EMBL" id="CAD8121394.1"/>
    </source>
</evidence>
<gene>
    <name evidence="3" type="ORF">PSON_ATCC_30995.1.T1320045</name>
</gene>
<feature type="compositionally biased region" description="Polar residues" evidence="2">
    <location>
        <begin position="79"/>
        <end position="92"/>
    </location>
</feature>
<feature type="coiled-coil region" evidence="1">
    <location>
        <begin position="153"/>
        <end position="180"/>
    </location>
</feature>